<dbReference type="RefSeq" id="WP_217778592.1">
    <property type="nucleotide sequence ID" value="NZ_JAHRWL010000002.1"/>
</dbReference>
<dbReference type="CDD" id="cd06170">
    <property type="entry name" value="LuxR_C_like"/>
    <property type="match status" value="1"/>
</dbReference>
<dbReference type="Pfam" id="PF00196">
    <property type="entry name" value="GerE"/>
    <property type="match status" value="1"/>
</dbReference>
<keyword evidence="3" id="KW-0804">Transcription</keyword>
<evidence type="ECO:0000256" key="2">
    <source>
        <dbReference type="ARBA" id="ARBA00023125"/>
    </source>
</evidence>
<protein>
    <submittedName>
        <fullName evidence="5">Helix-turn-helix transcriptional regulator</fullName>
    </submittedName>
</protein>
<accession>A0ABS6NA80</accession>
<dbReference type="EMBL" id="JAHRWL010000002">
    <property type="protein sequence ID" value="MBV2360450.1"/>
    <property type="molecule type" value="Genomic_DNA"/>
</dbReference>
<proteinExistence type="predicted"/>
<name>A0ABS6NA80_9RHOB</name>
<evidence type="ECO:0000259" key="4">
    <source>
        <dbReference type="PROSITE" id="PS50043"/>
    </source>
</evidence>
<reference evidence="5" key="1">
    <citation type="submission" date="2021-06" db="EMBL/GenBank/DDBJ databases">
        <title>Thalassococcus sp. CAU 1522 isolated from sea sand, Republic of Korea.</title>
        <authorList>
            <person name="Kim W."/>
        </authorList>
    </citation>
    <scope>NUCLEOTIDE SEQUENCE</scope>
    <source>
        <strain evidence="5">CAU 1522</strain>
    </source>
</reference>
<feature type="domain" description="HTH luxR-type" evidence="4">
    <location>
        <begin position="161"/>
        <end position="226"/>
    </location>
</feature>
<organism evidence="5 6">
    <name type="scientific">Thalassococcus arenae</name>
    <dbReference type="NCBI Taxonomy" id="2851652"/>
    <lineage>
        <taxon>Bacteria</taxon>
        <taxon>Pseudomonadati</taxon>
        <taxon>Pseudomonadota</taxon>
        <taxon>Alphaproteobacteria</taxon>
        <taxon>Rhodobacterales</taxon>
        <taxon>Roseobacteraceae</taxon>
        <taxon>Thalassococcus</taxon>
    </lineage>
</organism>
<dbReference type="PANTHER" id="PTHR44688:SF16">
    <property type="entry name" value="DNA-BINDING TRANSCRIPTIONAL ACTIVATOR DEVR_DOSR"/>
    <property type="match status" value="1"/>
</dbReference>
<keyword evidence="2" id="KW-0238">DNA-binding</keyword>
<comment type="caution">
    <text evidence="5">The sequence shown here is derived from an EMBL/GenBank/DDBJ whole genome shotgun (WGS) entry which is preliminary data.</text>
</comment>
<dbReference type="SMART" id="SM00421">
    <property type="entry name" value="HTH_LUXR"/>
    <property type="match status" value="1"/>
</dbReference>
<gene>
    <name evidence="5" type="ORF">KUH32_11750</name>
</gene>
<sequence>MVHRDPLLPPHFSDLLPFALVRALTLFDAAATIDAVWTALIGLGQDSGLPLVDYWHWNPAPPRLIRSTHPAKAPQRGDRLAAAHTGDTGALLPGITTALPGFDAAVVVPVRDLSPCRQALVIFGGASAPDAAGSVLKRHGWALQAGAQAAHLRHLALTHAAFLTHARLTQKHKDVLQLIARGMMDKQIAHTLGISFSAVRQRLASVQRRTGAQSRAELAALAVQMGLYADPFPFGDDSQAPE</sequence>
<dbReference type="InterPro" id="IPR000792">
    <property type="entry name" value="Tscrpt_reg_LuxR_C"/>
</dbReference>
<evidence type="ECO:0000313" key="5">
    <source>
        <dbReference type="EMBL" id="MBV2360450.1"/>
    </source>
</evidence>
<evidence type="ECO:0000256" key="1">
    <source>
        <dbReference type="ARBA" id="ARBA00023015"/>
    </source>
</evidence>
<dbReference type="Proteomes" id="UP001166293">
    <property type="component" value="Unassembled WGS sequence"/>
</dbReference>
<keyword evidence="1" id="KW-0805">Transcription regulation</keyword>
<dbReference type="PANTHER" id="PTHR44688">
    <property type="entry name" value="DNA-BINDING TRANSCRIPTIONAL ACTIVATOR DEVR_DOSR"/>
    <property type="match status" value="1"/>
</dbReference>
<keyword evidence="6" id="KW-1185">Reference proteome</keyword>
<evidence type="ECO:0000256" key="3">
    <source>
        <dbReference type="ARBA" id="ARBA00023163"/>
    </source>
</evidence>
<evidence type="ECO:0000313" key="6">
    <source>
        <dbReference type="Proteomes" id="UP001166293"/>
    </source>
</evidence>
<dbReference type="PROSITE" id="PS50043">
    <property type="entry name" value="HTH_LUXR_2"/>
    <property type="match status" value="1"/>
</dbReference>